<sequence>MGAYDIDKFMRAVNMDADRLRAYVADPAAFTAEWVAAGARGPGSEHRSGGILDEREQRAFQERDYGALYGMGAHPYLLWSFAEAVWVPEISRPDLVERFRRAAAAHGYPDFAT</sequence>
<keyword evidence="2" id="KW-1185">Reference proteome</keyword>
<evidence type="ECO:0000313" key="2">
    <source>
        <dbReference type="Proteomes" id="UP000680206"/>
    </source>
</evidence>
<evidence type="ECO:0008006" key="3">
    <source>
        <dbReference type="Google" id="ProtNLM"/>
    </source>
</evidence>
<dbReference type="RefSeq" id="WP_208251758.1">
    <property type="nucleotide sequence ID" value="NZ_JAGEPF010000039.1"/>
</dbReference>
<evidence type="ECO:0000313" key="1">
    <source>
        <dbReference type="EMBL" id="MBO2464904.1"/>
    </source>
</evidence>
<name>A0ABS3S9K3_9ACTN</name>
<gene>
    <name evidence="1" type="ORF">J4709_45800</name>
</gene>
<comment type="caution">
    <text evidence="1">The sequence shown here is derived from an EMBL/GenBank/DDBJ whole genome shotgun (WGS) entry which is preliminary data.</text>
</comment>
<reference evidence="1 2" key="1">
    <citation type="submission" date="2021-03" db="EMBL/GenBank/DDBJ databases">
        <title>Actinomadura violae sp. nov., isolated from lichen in Thailand.</title>
        <authorList>
            <person name="Kanchanasin P."/>
            <person name="Saeng-In P."/>
            <person name="Phongsopitanun W."/>
            <person name="Yuki M."/>
            <person name="Kudo T."/>
            <person name="Ohkuma M."/>
            <person name="Tanasupawat S."/>
        </authorList>
    </citation>
    <scope>NUCLEOTIDE SEQUENCE [LARGE SCALE GENOMIC DNA]</scope>
    <source>
        <strain evidence="1 2">LCR2-06</strain>
    </source>
</reference>
<dbReference type="EMBL" id="JAGEPF010000039">
    <property type="protein sequence ID" value="MBO2464904.1"/>
    <property type="molecule type" value="Genomic_DNA"/>
</dbReference>
<dbReference type="InterPro" id="IPR036622">
    <property type="entry name" value="LigA_sf"/>
</dbReference>
<dbReference type="Proteomes" id="UP000680206">
    <property type="component" value="Unassembled WGS sequence"/>
</dbReference>
<protein>
    <recommendedName>
        <fullName evidence="3">Extradiol ring-cleavage dioxygenase LigAB LigA subunit domain-containing protein</fullName>
    </recommendedName>
</protein>
<dbReference type="SUPFAM" id="SSF48076">
    <property type="entry name" value="LigA subunit of an aromatic-ring-opening dioxygenase LigAB"/>
    <property type="match status" value="1"/>
</dbReference>
<accession>A0ABS3S9K3</accession>
<proteinExistence type="predicted"/>
<organism evidence="1 2">
    <name type="scientific">Actinomadura violacea</name>
    <dbReference type="NCBI Taxonomy" id="2819934"/>
    <lineage>
        <taxon>Bacteria</taxon>
        <taxon>Bacillati</taxon>
        <taxon>Actinomycetota</taxon>
        <taxon>Actinomycetes</taxon>
        <taxon>Streptosporangiales</taxon>
        <taxon>Thermomonosporaceae</taxon>
        <taxon>Actinomadura</taxon>
    </lineage>
</organism>